<accession>A0A1I8FHC1</accession>
<feature type="compositionally biased region" description="Polar residues" evidence="1">
    <location>
        <begin position="143"/>
        <end position="164"/>
    </location>
</feature>
<protein>
    <submittedName>
        <fullName evidence="3">GTP-binding protein Rhes</fullName>
    </submittedName>
</protein>
<dbReference type="Gene3D" id="3.40.50.300">
    <property type="entry name" value="P-loop containing nucleotide triphosphate hydrolases"/>
    <property type="match status" value="1"/>
</dbReference>
<organism evidence="2 3">
    <name type="scientific">Macrostomum lignano</name>
    <dbReference type="NCBI Taxonomy" id="282301"/>
    <lineage>
        <taxon>Eukaryota</taxon>
        <taxon>Metazoa</taxon>
        <taxon>Spiralia</taxon>
        <taxon>Lophotrochozoa</taxon>
        <taxon>Platyhelminthes</taxon>
        <taxon>Rhabditophora</taxon>
        <taxon>Macrostomorpha</taxon>
        <taxon>Macrostomida</taxon>
        <taxon>Macrostomidae</taxon>
        <taxon>Macrostomum</taxon>
    </lineage>
</organism>
<name>A0A1I8FHC1_9PLAT</name>
<dbReference type="InterPro" id="IPR027417">
    <property type="entry name" value="P-loop_NTPase"/>
</dbReference>
<reference evidence="3" key="1">
    <citation type="submission" date="2016-11" db="UniProtKB">
        <authorList>
            <consortium name="WormBaseParasite"/>
        </authorList>
    </citation>
    <scope>IDENTIFICATION</scope>
</reference>
<keyword evidence="2" id="KW-1185">Reference proteome</keyword>
<proteinExistence type="predicted"/>
<dbReference type="Proteomes" id="UP000095280">
    <property type="component" value="Unplaced"/>
</dbReference>
<evidence type="ECO:0000313" key="2">
    <source>
        <dbReference type="Proteomes" id="UP000095280"/>
    </source>
</evidence>
<evidence type="ECO:0000256" key="1">
    <source>
        <dbReference type="SAM" id="MobiDB-lite"/>
    </source>
</evidence>
<evidence type="ECO:0000313" key="3">
    <source>
        <dbReference type="WBParaSite" id="maker-unitig_34827-snap-gene-0.1-mRNA-1"/>
    </source>
</evidence>
<dbReference type="WBParaSite" id="maker-unitig_34827-snap-gene-0.1-mRNA-1">
    <property type="protein sequence ID" value="maker-unitig_34827-snap-gene-0.1-mRNA-1"/>
    <property type="gene ID" value="maker-unitig_34827-snap-gene-0.1"/>
</dbReference>
<dbReference type="AlphaFoldDB" id="A0A1I8FHC1"/>
<feature type="compositionally biased region" description="Low complexity" evidence="1">
    <location>
        <begin position="165"/>
        <end position="176"/>
    </location>
</feature>
<feature type="region of interest" description="Disordered" evidence="1">
    <location>
        <begin position="140"/>
        <end position="176"/>
    </location>
</feature>
<sequence>PLEGDDIGTESQVKRNVNLRLRVCAAASAEKSVRTSRIFRPVRLSGLGDCFLVIYDRHHAGAARPEPAVPRVDSRSVRGSERLPIVLIGNKTDMAHRGHVDKGGYGDPQQPVPLPHFLVSAAEDPKIVDLVFMGLAAEGQNDMPKSQKSGAPSRMSSAAFRSTLSAASQQVSSSSS</sequence>